<comment type="caution">
    <text evidence="4">The sequence shown here is derived from an EMBL/GenBank/DDBJ whole genome shotgun (WGS) entry which is preliminary data.</text>
</comment>
<keyword evidence="5" id="KW-1185">Reference proteome</keyword>
<organism evidence="4 5">
    <name type="scientific">Lymnaea stagnalis</name>
    <name type="common">Great pond snail</name>
    <name type="synonym">Helix stagnalis</name>
    <dbReference type="NCBI Taxonomy" id="6523"/>
    <lineage>
        <taxon>Eukaryota</taxon>
        <taxon>Metazoa</taxon>
        <taxon>Spiralia</taxon>
        <taxon>Lophotrochozoa</taxon>
        <taxon>Mollusca</taxon>
        <taxon>Gastropoda</taxon>
        <taxon>Heterobranchia</taxon>
        <taxon>Euthyneura</taxon>
        <taxon>Panpulmonata</taxon>
        <taxon>Hygrophila</taxon>
        <taxon>Lymnaeoidea</taxon>
        <taxon>Lymnaeidae</taxon>
        <taxon>Lymnaea</taxon>
    </lineage>
</organism>
<feature type="compositionally biased region" description="Low complexity" evidence="1">
    <location>
        <begin position="411"/>
        <end position="466"/>
    </location>
</feature>
<dbReference type="PANTHER" id="PTHR46534">
    <property type="entry name" value="IGGFC_BINDING DOMAIN-CONTAINING PROTEIN"/>
    <property type="match status" value="1"/>
</dbReference>
<gene>
    <name evidence="4" type="ORF">GSLYS_00019072001</name>
</gene>
<protein>
    <recommendedName>
        <fullName evidence="3">IgGFc-binding protein N-terminal domain-containing protein</fullName>
    </recommendedName>
</protein>
<accession>A0AAV2IHC5</accession>
<dbReference type="Proteomes" id="UP001497497">
    <property type="component" value="Unassembled WGS sequence"/>
</dbReference>
<evidence type="ECO:0000259" key="3">
    <source>
        <dbReference type="Pfam" id="PF17517"/>
    </source>
</evidence>
<dbReference type="InterPro" id="IPR035234">
    <property type="entry name" value="IgGFc-bd_N"/>
</dbReference>
<feature type="transmembrane region" description="Helical" evidence="2">
    <location>
        <begin position="572"/>
        <end position="594"/>
    </location>
</feature>
<evidence type="ECO:0000313" key="5">
    <source>
        <dbReference type="Proteomes" id="UP001497497"/>
    </source>
</evidence>
<evidence type="ECO:0000313" key="4">
    <source>
        <dbReference type="EMBL" id="CAL1545623.1"/>
    </source>
</evidence>
<evidence type="ECO:0000256" key="2">
    <source>
        <dbReference type="SAM" id="Phobius"/>
    </source>
</evidence>
<dbReference type="PANTHER" id="PTHR46534:SF1">
    <property type="entry name" value="IGGFC-BINDING PROTEIN N-TERMINAL DOMAIN-CONTAINING PROTEIN"/>
    <property type="match status" value="1"/>
</dbReference>
<dbReference type="AlphaFoldDB" id="A0AAV2IHC5"/>
<name>A0AAV2IHC5_LYMST</name>
<sequence length="620" mass="68134">MTSPGRAKGVVVLQSTHDVTVVLNQESNGRSYSTLVLPANVFPSGYFLLTPDGLNLTSQVDITALMNGTRVVVKLTGNLTQLAGSIAGFPLHGNRYVNTTLEQYETAYIQVNGDTSGTFVYADKPVAVFVNTQYQVSNKTTRHLEVAQPVDSMTSYHVTFPSRSEFASCDVYKLLSHYDNTKIKVFESNRLAFSYNLTKAGDVTVARLPNDRFYLLYSDVSHPFYVTRVGQGAKAACTISFIPRRFWRRQVDFEITSERETIYVIKNGISSIVQLETPSIIASIDMTCSVIIDSKLYVCVMTLQRGIHHLRSEDGTTVMAAYTEAKWSQDGVSCRPLGVDNFAKFNSGTLFPSESFVTGSLNQSFPSPMTPQMITSLAAQDEIVTSLPPSTLNNGAANDILQQCYPDREQTSTTTRATPTTKTTGAPPPTTTTARTPSATTTTRATPTTTTTHAPTTATTLNPLLPTLPTLSCVPTPPMCPNISTLISNMINLNNTLSGVSLSTDKVLPNNTNFETDLRAVCDTLYSTLLNVTLVPKNVFSMLHIPVVDLRLRKKDMSAYKRMQVSTWDGRFSSQVIGMSGVAFLVIWFIILSLSDTIRMAKFIFLKNQKTTSNETRNLE</sequence>
<evidence type="ECO:0000256" key="1">
    <source>
        <dbReference type="SAM" id="MobiDB-lite"/>
    </source>
</evidence>
<dbReference type="Pfam" id="PF17517">
    <property type="entry name" value="IgGFc_binding"/>
    <property type="match status" value="1"/>
</dbReference>
<dbReference type="EMBL" id="CAXITT010000725">
    <property type="protein sequence ID" value="CAL1545623.1"/>
    <property type="molecule type" value="Genomic_DNA"/>
</dbReference>
<feature type="domain" description="IgGFc-binding protein N-terminal" evidence="3">
    <location>
        <begin position="33"/>
        <end position="234"/>
    </location>
</feature>
<keyword evidence="2" id="KW-0812">Transmembrane</keyword>
<feature type="region of interest" description="Disordered" evidence="1">
    <location>
        <begin position="409"/>
        <end position="466"/>
    </location>
</feature>
<keyword evidence="2" id="KW-0472">Membrane</keyword>
<reference evidence="4 5" key="1">
    <citation type="submission" date="2024-04" db="EMBL/GenBank/DDBJ databases">
        <authorList>
            <consortium name="Genoscope - CEA"/>
            <person name="William W."/>
        </authorList>
    </citation>
    <scope>NUCLEOTIDE SEQUENCE [LARGE SCALE GENOMIC DNA]</scope>
</reference>
<proteinExistence type="predicted"/>
<keyword evidence="2" id="KW-1133">Transmembrane helix</keyword>